<keyword evidence="1" id="KW-1133">Transmembrane helix</keyword>
<gene>
    <name evidence="2" type="ORF">GMARGA_LOCUS22998</name>
</gene>
<dbReference type="EMBL" id="CAJVQB010022877">
    <property type="protein sequence ID" value="CAG8800583.1"/>
    <property type="molecule type" value="Genomic_DNA"/>
</dbReference>
<feature type="transmembrane region" description="Helical" evidence="1">
    <location>
        <begin position="97"/>
        <end position="118"/>
    </location>
</feature>
<protein>
    <submittedName>
        <fullName evidence="2">25629_t:CDS:1</fullName>
    </submittedName>
</protein>
<organism evidence="2 3">
    <name type="scientific">Gigaspora margarita</name>
    <dbReference type="NCBI Taxonomy" id="4874"/>
    <lineage>
        <taxon>Eukaryota</taxon>
        <taxon>Fungi</taxon>
        <taxon>Fungi incertae sedis</taxon>
        <taxon>Mucoromycota</taxon>
        <taxon>Glomeromycotina</taxon>
        <taxon>Glomeromycetes</taxon>
        <taxon>Diversisporales</taxon>
        <taxon>Gigasporaceae</taxon>
        <taxon>Gigaspora</taxon>
    </lineage>
</organism>
<proteinExistence type="predicted"/>
<keyword evidence="3" id="KW-1185">Reference proteome</keyword>
<keyword evidence="1" id="KW-0812">Transmembrane</keyword>
<feature type="non-terminal residue" evidence="2">
    <location>
        <position position="468"/>
    </location>
</feature>
<reference evidence="2 3" key="1">
    <citation type="submission" date="2021-06" db="EMBL/GenBank/DDBJ databases">
        <authorList>
            <person name="Kallberg Y."/>
            <person name="Tangrot J."/>
            <person name="Rosling A."/>
        </authorList>
    </citation>
    <scope>NUCLEOTIDE SEQUENCE [LARGE SCALE GENOMIC DNA]</scope>
    <source>
        <strain evidence="2 3">120-4 pot B 10/14</strain>
    </source>
</reference>
<evidence type="ECO:0000313" key="3">
    <source>
        <dbReference type="Proteomes" id="UP000789901"/>
    </source>
</evidence>
<accession>A0ABN7VUH2</accession>
<comment type="caution">
    <text evidence="2">The sequence shown here is derived from an EMBL/GenBank/DDBJ whole genome shotgun (WGS) entry which is preliminary data.</text>
</comment>
<evidence type="ECO:0000256" key="1">
    <source>
        <dbReference type="SAM" id="Phobius"/>
    </source>
</evidence>
<dbReference type="Proteomes" id="UP000789901">
    <property type="component" value="Unassembled WGS sequence"/>
</dbReference>
<keyword evidence="1" id="KW-0472">Membrane</keyword>
<sequence>MANSFRRLVIAAAICIFSLALGSSGGSFVISLLSLRNLLDQKKDKKKDKDTENFSEDIVKNSKINCPNKLDHLKSSPLLFVKALIKNIHIMMICRTIWVSLMSCSFVVLSIISIILMFNEVLKEGTKENMIQEDNNEIDHDKEMLDLVNDLMPESPKEFYQNNSTFTTKIGILIIIKLMARYMPILHGQLENKDKNTMKEYTKCMYFLLISINAYLKTVQTRNKYNDEAIKKALRIMKLLEYDPESEFNIFNLINPINSSNSEDSKFFKNSIENYLKTKSTKQVNNGNNVESKWENIKGIINNILKPTESSDIDDASQHLLANEDSKEVMNEVKEDDVKEMTKILGISDDKKKNVEIDIKKRAKILFKIISAFKKDKNEINLEDILSILSIIMNEDESDDNNRMREILAILLKIKIINDAKSEEKINLEMVLLKIVNQDDKLLKQYRESKNEKNIDLSKFNVENLRTQ</sequence>
<name>A0ABN7VUH2_GIGMA</name>
<evidence type="ECO:0000313" key="2">
    <source>
        <dbReference type="EMBL" id="CAG8800583.1"/>
    </source>
</evidence>